<accession>A0A226DUR8</accession>
<feature type="transmembrane region" description="Helical" evidence="1">
    <location>
        <begin position="239"/>
        <end position="265"/>
    </location>
</feature>
<keyword evidence="1" id="KW-0472">Membrane</keyword>
<dbReference type="AlphaFoldDB" id="A0A226DUR8"/>
<keyword evidence="3" id="KW-1185">Reference proteome</keyword>
<keyword evidence="1" id="KW-1133">Transmembrane helix</keyword>
<name>A0A226DUR8_FOLCA</name>
<dbReference type="OrthoDB" id="8297494at2759"/>
<organism evidence="2 3">
    <name type="scientific">Folsomia candida</name>
    <name type="common">Springtail</name>
    <dbReference type="NCBI Taxonomy" id="158441"/>
    <lineage>
        <taxon>Eukaryota</taxon>
        <taxon>Metazoa</taxon>
        <taxon>Ecdysozoa</taxon>
        <taxon>Arthropoda</taxon>
        <taxon>Hexapoda</taxon>
        <taxon>Collembola</taxon>
        <taxon>Entomobryomorpha</taxon>
        <taxon>Isotomoidea</taxon>
        <taxon>Isotomidae</taxon>
        <taxon>Proisotominae</taxon>
        <taxon>Folsomia</taxon>
    </lineage>
</organism>
<feature type="transmembrane region" description="Helical" evidence="1">
    <location>
        <begin position="337"/>
        <end position="358"/>
    </location>
</feature>
<feature type="transmembrane region" description="Helical" evidence="1">
    <location>
        <begin position="111"/>
        <end position="135"/>
    </location>
</feature>
<protein>
    <submittedName>
        <fullName evidence="2">Uncharacterized protein</fullName>
    </submittedName>
</protein>
<feature type="transmembrane region" description="Helical" evidence="1">
    <location>
        <begin position="176"/>
        <end position="201"/>
    </location>
</feature>
<sequence length="464" mass="52066">MTPFCTSGVWSNSEIANYFRFPIALADLWFSFLCNAGGGAFIIMFFGVCVSSFLEYLDLIGKKIAIAEKILNATFAAFVLPTILFSVVGIQIFSGFVSISRDSLIPMPQFLLFPLVWLNCTLFNMLVTTLSSYVYGNSNRIIGTLGELGCKLRFRIEYDQLIFWGHPVSTRNSTRVMLLFCQVFHISSIVCPLLIFALVLVKPCLPPFLGSMTHFCTAGVWSSSETAKYFRLILPASDLWMALLCDVGGGAFIIMFFGVCAASFFEYLDVIDKVVSSAKNSLNFWDVGKFDLSKVTEHGNLTRSNSPKLRLSLLECIALYRKVLVAEKMFNATFAPLILPVSLFCMTGIEIFSGFVSISRHSLIPMPQFMLYPLVWLNCTLFNLLATTLSSYVYENSNRMKEKLKELVCQVRFGFGRRLLLRELRSCTPLKIRFENNFIDGMTPLANQDLAVTQTMSLVLLGKS</sequence>
<feature type="transmembrane region" description="Helical" evidence="1">
    <location>
        <begin position="75"/>
        <end position="99"/>
    </location>
</feature>
<dbReference type="EMBL" id="LNIX01000010">
    <property type="protein sequence ID" value="OXA49222.1"/>
    <property type="molecule type" value="Genomic_DNA"/>
</dbReference>
<gene>
    <name evidence="2" type="ORF">Fcan01_16024</name>
</gene>
<keyword evidence="1" id="KW-0812">Transmembrane</keyword>
<feature type="transmembrane region" description="Helical" evidence="1">
    <location>
        <begin position="28"/>
        <end position="54"/>
    </location>
</feature>
<reference evidence="2 3" key="1">
    <citation type="submission" date="2015-12" db="EMBL/GenBank/DDBJ databases">
        <title>The genome of Folsomia candida.</title>
        <authorList>
            <person name="Faddeeva A."/>
            <person name="Derks M.F."/>
            <person name="Anvar Y."/>
            <person name="Smit S."/>
            <person name="Van Straalen N."/>
            <person name="Roelofs D."/>
        </authorList>
    </citation>
    <scope>NUCLEOTIDE SEQUENCE [LARGE SCALE GENOMIC DNA]</scope>
    <source>
        <strain evidence="2 3">VU population</strain>
        <tissue evidence="2">Whole body</tissue>
    </source>
</reference>
<proteinExistence type="predicted"/>
<evidence type="ECO:0000256" key="1">
    <source>
        <dbReference type="SAM" id="Phobius"/>
    </source>
</evidence>
<dbReference type="Proteomes" id="UP000198287">
    <property type="component" value="Unassembled WGS sequence"/>
</dbReference>
<comment type="caution">
    <text evidence="2">The sequence shown here is derived from an EMBL/GenBank/DDBJ whole genome shotgun (WGS) entry which is preliminary data.</text>
</comment>
<evidence type="ECO:0000313" key="2">
    <source>
        <dbReference type="EMBL" id="OXA49222.1"/>
    </source>
</evidence>
<evidence type="ECO:0000313" key="3">
    <source>
        <dbReference type="Proteomes" id="UP000198287"/>
    </source>
</evidence>
<feature type="transmembrane region" description="Helical" evidence="1">
    <location>
        <begin position="370"/>
        <end position="394"/>
    </location>
</feature>